<dbReference type="OrthoDB" id="10538038at2759"/>
<sequence length="107" mass="11053">MISATHTIIIVLVVMTTFSLLLLWAGLKYIESCAQFLGIEQDDFFDDDDEEAGGENGRAIPEIVVPLPAVAAATGPVMVGRPMPDGAGGMVVPAAAAAGGRDGIRIV</sequence>
<feature type="transmembrane region" description="Helical" evidence="1">
    <location>
        <begin position="6"/>
        <end position="27"/>
    </location>
</feature>
<gene>
    <name evidence="2" type="ORF">B9Z19DRAFT_1118399</name>
</gene>
<evidence type="ECO:0000313" key="2">
    <source>
        <dbReference type="EMBL" id="PUU84094.1"/>
    </source>
</evidence>
<proteinExistence type="predicted"/>
<name>A0A2T7A8P3_TUBBO</name>
<keyword evidence="3" id="KW-1185">Reference proteome</keyword>
<dbReference type="Proteomes" id="UP000244722">
    <property type="component" value="Unassembled WGS sequence"/>
</dbReference>
<accession>A0A2T7A8P3</accession>
<keyword evidence="1" id="KW-0472">Membrane</keyword>
<protein>
    <submittedName>
        <fullName evidence="2">Uncharacterized protein</fullName>
    </submittedName>
</protein>
<keyword evidence="1" id="KW-1133">Transmembrane helix</keyword>
<comment type="caution">
    <text evidence="2">The sequence shown here is derived from an EMBL/GenBank/DDBJ whole genome shotgun (WGS) entry which is preliminary data.</text>
</comment>
<organism evidence="2 3">
    <name type="scientific">Tuber borchii</name>
    <name type="common">White truffle</name>
    <dbReference type="NCBI Taxonomy" id="42251"/>
    <lineage>
        <taxon>Eukaryota</taxon>
        <taxon>Fungi</taxon>
        <taxon>Dikarya</taxon>
        <taxon>Ascomycota</taxon>
        <taxon>Pezizomycotina</taxon>
        <taxon>Pezizomycetes</taxon>
        <taxon>Pezizales</taxon>
        <taxon>Tuberaceae</taxon>
        <taxon>Tuber</taxon>
    </lineage>
</organism>
<evidence type="ECO:0000256" key="1">
    <source>
        <dbReference type="SAM" id="Phobius"/>
    </source>
</evidence>
<dbReference type="EMBL" id="NESQ01000004">
    <property type="protein sequence ID" value="PUU84094.1"/>
    <property type="molecule type" value="Genomic_DNA"/>
</dbReference>
<reference evidence="2 3" key="1">
    <citation type="submission" date="2017-04" db="EMBL/GenBank/DDBJ databases">
        <title>Draft genome sequence of Tuber borchii Vittad., a whitish edible truffle.</title>
        <authorList>
            <consortium name="DOE Joint Genome Institute"/>
            <person name="Murat C."/>
            <person name="Kuo A."/>
            <person name="Barry K.W."/>
            <person name="Clum A."/>
            <person name="Dockter R.B."/>
            <person name="Fauchery L."/>
            <person name="Iotti M."/>
            <person name="Kohler A."/>
            <person name="Labutti K."/>
            <person name="Lindquist E.A."/>
            <person name="Lipzen A."/>
            <person name="Ohm R.A."/>
            <person name="Wang M."/>
            <person name="Grigoriev I.V."/>
            <person name="Zambonelli A."/>
            <person name="Martin F.M."/>
        </authorList>
    </citation>
    <scope>NUCLEOTIDE SEQUENCE [LARGE SCALE GENOMIC DNA]</scope>
    <source>
        <strain evidence="2 3">Tbo3840</strain>
    </source>
</reference>
<evidence type="ECO:0000313" key="3">
    <source>
        <dbReference type="Proteomes" id="UP000244722"/>
    </source>
</evidence>
<keyword evidence="1" id="KW-0812">Transmembrane</keyword>
<dbReference type="AlphaFoldDB" id="A0A2T7A8P3"/>